<proteinExistence type="predicted"/>
<keyword evidence="3" id="KW-1185">Reference proteome</keyword>
<feature type="region of interest" description="Disordered" evidence="1">
    <location>
        <begin position="41"/>
        <end position="61"/>
    </location>
</feature>
<name>A0A9Q8SST2_9PEZI</name>
<dbReference type="GeneID" id="73342260"/>
<gene>
    <name evidence="2" type="ORF">CLUP02_08260</name>
</gene>
<dbReference type="EMBL" id="CP019476">
    <property type="protein sequence ID" value="UQC82770.1"/>
    <property type="molecule type" value="Genomic_DNA"/>
</dbReference>
<accession>A0A9Q8SST2</accession>
<dbReference type="Proteomes" id="UP000830671">
    <property type="component" value="Chromosome 4"/>
</dbReference>
<evidence type="ECO:0000256" key="1">
    <source>
        <dbReference type="SAM" id="MobiDB-lite"/>
    </source>
</evidence>
<dbReference type="AlphaFoldDB" id="A0A9Q8SST2"/>
<organism evidence="2 3">
    <name type="scientific">Colletotrichum lupini</name>
    <dbReference type="NCBI Taxonomy" id="145971"/>
    <lineage>
        <taxon>Eukaryota</taxon>
        <taxon>Fungi</taxon>
        <taxon>Dikarya</taxon>
        <taxon>Ascomycota</taxon>
        <taxon>Pezizomycotina</taxon>
        <taxon>Sordariomycetes</taxon>
        <taxon>Hypocreomycetidae</taxon>
        <taxon>Glomerellales</taxon>
        <taxon>Glomerellaceae</taxon>
        <taxon>Colletotrichum</taxon>
        <taxon>Colletotrichum acutatum species complex</taxon>
    </lineage>
</organism>
<reference evidence="2" key="1">
    <citation type="journal article" date="2021" name="Mol. Plant Microbe Interact.">
        <title>Complete Genome Sequence of the Plant-Pathogenic Fungus Colletotrichum lupini.</title>
        <authorList>
            <person name="Baroncelli R."/>
            <person name="Pensec F."/>
            <person name="Da Lio D."/>
            <person name="Boufleur T."/>
            <person name="Vicente I."/>
            <person name="Sarrocco S."/>
            <person name="Picot A."/>
            <person name="Baraldi E."/>
            <person name="Sukno S."/>
            <person name="Thon M."/>
            <person name="Le Floch G."/>
        </authorList>
    </citation>
    <scope>NUCLEOTIDE SEQUENCE</scope>
    <source>
        <strain evidence="2">IMI 504893</strain>
    </source>
</reference>
<dbReference type="KEGG" id="clup:CLUP02_08260"/>
<sequence length="126" mass="13855">MQVWLRMWSCSSLSSPSRMSSLPDQRQICASDRPSFKFSANLRVDPETEDTEDTTSQPNLATSSDAVLLDTITSLTRPLRPLPVAQQSLPSLFSGYRLPLSGSISVWYRQNAAASTQFAVIADDEG</sequence>
<evidence type="ECO:0000313" key="2">
    <source>
        <dbReference type="EMBL" id="UQC82770.1"/>
    </source>
</evidence>
<protein>
    <submittedName>
        <fullName evidence="2">Uncharacterized protein</fullName>
    </submittedName>
</protein>
<dbReference type="RefSeq" id="XP_049144393.1">
    <property type="nucleotide sequence ID" value="XM_049287250.1"/>
</dbReference>
<evidence type="ECO:0000313" key="3">
    <source>
        <dbReference type="Proteomes" id="UP000830671"/>
    </source>
</evidence>